<keyword evidence="5" id="KW-1133">Transmembrane helix</keyword>
<comment type="similarity">
    <text evidence="2 9">Belongs to the short-chain dehydrogenases/reductases (SDR) family.</text>
</comment>
<feature type="region of interest" description="Disordered" evidence="10">
    <location>
        <begin position="273"/>
        <end position="296"/>
    </location>
</feature>
<keyword evidence="4" id="KW-0521">NADP</keyword>
<dbReference type="RefSeq" id="WP_009881603.1">
    <property type="nucleotide sequence ID" value="NZ_AAGP01000002.1"/>
</dbReference>
<evidence type="ECO:0000313" key="19">
    <source>
        <dbReference type="Proteomes" id="UP000283000"/>
    </source>
</evidence>
<dbReference type="Gene3D" id="3.40.50.720">
    <property type="entry name" value="NAD(P)-binding Rossmann-like Domain"/>
    <property type="match status" value="1"/>
</dbReference>
<dbReference type="Proteomes" id="UP000217881">
    <property type="component" value="Unassembled WGS sequence"/>
</dbReference>
<evidence type="ECO:0000313" key="18">
    <source>
        <dbReference type="Proteomes" id="UP000234300"/>
    </source>
</evidence>
<dbReference type="CDD" id="cd05339">
    <property type="entry name" value="17beta-HSDXI-like_SDR_c"/>
    <property type="match status" value="1"/>
</dbReference>
<evidence type="ECO:0000313" key="13">
    <source>
        <dbReference type="EMBL" id="AZT92374.1"/>
    </source>
</evidence>
<evidence type="ECO:0000313" key="14">
    <source>
        <dbReference type="EMBL" id="PCC53257.1"/>
    </source>
</evidence>
<dbReference type="PRINTS" id="PR00081">
    <property type="entry name" value="GDHRDH"/>
</dbReference>
<evidence type="ECO:0000259" key="11">
    <source>
        <dbReference type="SMART" id="SM00822"/>
    </source>
</evidence>
<evidence type="ECO:0000313" key="15">
    <source>
        <dbReference type="EMBL" id="SMX92446.1"/>
    </source>
</evidence>
<evidence type="ECO:0000313" key="12">
    <source>
        <dbReference type="EMBL" id="AOP52468.1"/>
    </source>
</evidence>
<evidence type="ECO:0000256" key="10">
    <source>
        <dbReference type="SAM" id="MobiDB-lite"/>
    </source>
</evidence>
<dbReference type="EMBL" id="NRHA01000013">
    <property type="protein sequence ID" value="PCC53257.1"/>
    <property type="molecule type" value="Genomic_DNA"/>
</dbReference>
<evidence type="ECO:0000313" key="17">
    <source>
        <dbReference type="Proteomes" id="UP000217881"/>
    </source>
</evidence>
<dbReference type="Pfam" id="PF00106">
    <property type="entry name" value="adh_short"/>
    <property type="match status" value="1"/>
</dbReference>
<reference evidence="15 18" key="4">
    <citation type="submission" date="2017-03" db="EMBL/GenBank/DDBJ databases">
        <authorList>
            <person name="Afonso C.L."/>
            <person name="Miller P.J."/>
            <person name="Scott M.A."/>
            <person name="Spackman E."/>
            <person name="Goraichik I."/>
            <person name="Dimitrov K.M."/>
            <person name="Suarez D.L."/>
            <person name="Swayne D.E."/>
        </authorList>
    </citation>
    <scope>NUCLEOTIDE SEQUENCE [LARGE SCALE GENOMIC DNA]</scope>
    <source>
        <strain evidence="15">8</strain>
        <strain evidence="18">8(6)</strain>
    </source>
</reference>
<dbReference type="GO" id="GO:0004745">
    <property type="term" value="F:all-trans-retinol dehydrogenase (NAD+) activity"/>
    <property type="evidence" value="ECO:0007669"/>
    <property type="project" value="UniProtKB-EC"/>
</dbReference>
<dbReference type="SMART" id="SM00822">
    <property type="entry name" value="PKS_KR"/>
    <property type="match status" value="1"/>
</dbReference>
<evidence type="ECO:0000256" key="3">
    <source>
        <dbReference type="ARBA" id="ARBA00022692"/>
    </source>
</evidence>
<reference evidence="13 19" key="6">
    <citation type="submission" date="2019-01" db="EMBL/GenBank/DDBJ databases">
        <title>Comparative genomic analysis of Brevibacterium aurantiacum sheds light on its evolution and its adaptation to smear-ripened cheeses.</title>
        <authorList>
            <person name="Moineau S."/>
        </authorList>
    </citation>
    <scope>NUCLEOTIDE SEQUENCE [LARGE SCALE GENOMIC DNA]</scope>
    <source>
        <strain evidence="13 19">SMQ-1417</strain>
    </source>
</reference>
<dbReference type="Proteomes" id="UP000094793">
    <property type="component" value="Chromosome"/>
</dbReference>
<keyword evidence="7" id="KW-0443">Lipid metabolism</keyword>
<accession>A0A2H1JY88</accession>
<gene>
    <name evidence="15" type="ORF">BAURA86_02207</name>
    <name evidence="12" type="ORF">BLSMQ_0754</name>
    <name evidence="14" type="ORF">CIK59_11030</name>
    <name evidence="13" type="ORF">CXR23_03810</name>
</gene>
<keyword evidence="6 15" id="KW-0560">Oxidoreductase</keyword>
<accession>A0A1D7W1B0</accession>
<evidence type="ECO:0000256" key="8">
    <source>
        <dbReference type="ARBA" id="ARBA00023136"/>
    </source>
</evidence>
<reference evidence="12" key="1">
    <citation type="submission" date="2016-09" db="EMBL/GenBank/DDBJ databases">
        <title>Complete Genome Sequence of Brevibacterium aurantiacum SMQ-1335.</title>
        <authorList>
            <person name="de Melo A.G."/>
            <person name="Labrie S.J."/>
            <person name="Dumaresq J."/>
            <person name="Roberts R.J."/>
            <person name="Tremblay D.M."/>
            <person name="Moineau S."/>
        </authorList>
    </citation>
    <scope>NUCLEOTIDE SEQUENCE</scope>
    <source>
        <strain evidence="12">SMQ-1335</strain>
    </source>
</reference>
<dbReference type="FunFam" id="3.40.50.720:FF:000131">
    <property type="entry name" value="Short-chain dehydrogenase/reductase 3"/>
    <property type="match status" value="1"/>
</dbReference>
<reference evidence="13 19" key="5">
    <citation type="submission" date="2017-12" db="EMBL/GenBank/DDBJ databases">
        <authorList>
            <person name="Levesque S."/>
        </authorList>
    </citation>
    <scope>NUCLEOTIDE SEQUENCE [LARGE SCALE GENOMIC DNA]</scope>
    <source>
        <strain evidence="13 19">SMQ-1417</strain>
    </source>
</reference>
<dbReference type="EMBL" id="CP025330">
    <property type="protein sequence ID" value="AZT92374.1"/>
    <property type="molecule type" value="Genomic_DNA"/>
</dbReference>
<dbReference type="PRINTS" id="PR00080">
    <property type="entry name" value="SDRFAMILY"/>
</dbReference>
<dbReference type="InterPro" id="IPR057326">
    <property type="entry name" value="KR_dom"/>
</dbReference>
<evidence type="ECO:0000256" key="7">
    <source>
        <dbReference type="ARBA" id="ARBA00023098"/>
    </source>
</evidence>
<reference evidence="16" key="2">
    <citation type="submission" date="2016-09" db="EMBL/GenBank/DDBJ databases">
        <title>Complete Genome Sequence of Brevibacterium linens SMQ-1335.</title>
        <authorList>
            <person name="de Melo A.G."/>
            <person name="Labrie S.J."/>
            <person name="Dumaresq J."/>
            <person name="Roberts R.J."/>
            <person name="Tremblay D.M."/>
            <person name="Moineau S."/>
        </authorList>
    </citation>
    <scope>NUCLEOTIDE SEQUENCE [LARGE SCALE GENOMIC DNA]</scope>
    <source>
        <strain evidence="16">SMQ-1335</strain>
    </source>
</reference>
<name>A0A1D7W1B0_BREAU</name>
<dbReference type="EC" id="1.1.1.105" evidence="15"/>
<dbReference type="GO" id="GO:0006066">
    <property type="term" value="P:alcohol metabolic process"/>
    <property type="evidence" value="ECO:0007669"/>
    <property type="project" value="UniProtKB-ARBA"/>
</dbReference>
<dbReference type="PATRIC" id="fig|1703.10.peg.774"/>
<dbReference type="InterPro" id="IPR002347">
    <property type="entry name" value="SDR_fam"/>
</dbReference>
<dbReference type="EMBL" id="FXZI01000007">
    <property type="protein sequence ID" value="SMX92446.1"/>
    <property type="molecule type" value="Genomic_DNA"/>
</dbReference>
<dbReference type="Proteomes" id="UP000234300">
    <property type="component" value="Unassembled WGS sequence"/>
</dbReference>
<dbReference type="KEGG" id="blin:BLSMQ_0754"/>
<dbReference type="PROSITE" id="PS00061">
    <property type="entry name" value="ADH_SHORT"/>
    <property type="match status" value="1"/>
</dbReference>
<evidence type="ECO:0000256" key="9">
    <source>
        <dbReference type="RuleBase" id="RU000363"/>
    </source>
</evidence>
<dbReference type="EMBL" id="CP017150">
    <property type="protein sequence ID" value="AOP52468.1"/>
    <property type="molecule type" value="Genomic_DNA"/>
</dbReference>
<dbReference type="PANTHER" id="PTHR24322">
    <property type="entry name" value="PKSB"/>
    <property type="match status" value="1"/>
</dbReference>
<accession>A0A2A3ZNY7</accession>
<sequence length="296" mass="31522">MTRGTPIEGARVLITGAGSGIGRLMALDAAARGAAEVLIWDLSTESGQRVADEIAATGTNARSFTVNVGNSKQVTAIAEDTGPVDVLINCAGIVTGTKLLEADEAAIRRVYDVNTLALYWVTRAFLPGMLERDRGTVVTISSAAGMVGVARQTDYSASKYAAVGFTESLRAELRADGHNVNTLVVCPFYINTGMFEGVKTKFPRLLPILEENNVANDVLDSVESGREQLVMPSLVRILPGARLLPTRVFDKVMDFLGVNKTMDHFTGRRPVIAEQNTASPAAELNDADPVSAPASR</sequence>
<evidence type="ECO:0000256" key="1">
    <source>
        <dbReference type="ARBA" id="ARBA00004141"/>
    </source>
</evidence>
<organism evidence="12 16">
    <name type="scientific">Brevibacterium aurantiacum</name>
    <dbReference type="NCBI Taxonomy" id="273384"/>
    <lineage>
        <taxon>Bacteria</taxon>
        <taxon>Bacillati</taxon>
        <taxon>Actinomycetota</taxon>
        <taxon>Actinomycetes</taxon>
        <taxon>Micrococcales</taxon>
        <taxon>Brevibacteriaceae</taxon>
        <taxon>Brevibacterium</taxon>
    </lineage>
</organism>
<evidence type="ECO:0000256" key="6">
    <source>
        <dbReference type="ARBA" id="ARBA00023002"/>
    </source>
</evidence>
<dbReference type="eggNOG" id="COG0300">
    <property type="taxonomic scope" value="Bacteria"/>
</dbReference>
<dbReference type="PANTHER" id="PTHR24322:SF736">
    <property type="entry name" value="RETINOL DEHYDROGENASE 10"/>
    <property type="match status" value="1"/>
</dbReference>
<evidence type="ECO:0000256" key="5">
    <source>
        <dbReference type="ARBA" id="ARBA00022989"/>
    </source>
</evidence>
<dbReference type="GeneID" id="60905115"/>
<keyword evidence="3" id="KW-0812">Transmembrane</keyword>
<dbReference type="Proteomes" id="UP000283000">
    <property type="component" value="Chromosome"/>
</dbReference>
<dbReference type="GO" id="GO:0016020">
    <property type="term" value="C:membrane"/>
    <property type="evidence" value="ECO:0007669"/>
    <property type="project" value="UniProtKB-SubCell"/>
</dbReference>
<dbReference type="AlphaFoldDB" id="A0A1D7W1B0"/>
<proteinExistence type="inferred from homology"/>
<dbReference type="GO" id="GO:0006720">
    <property type="term" value="P:isoprenoid metabolic process"/>
    <property type="evidence" value="ECO:0007669"/>
    <property type="project" value="UniProtKB-ARBA"/>
</dbReference>
<comment type="subcellular location">
    <subcellularLocation>
        <location evidence="1">Membrane</location>
        <topology evidence="1">Multi-pass membrane protein</topology>
    </subcellularLocation>
</comment>
<dbReference type="InterPro" id="IPR020904">
    <property type="entry name" value="Sc_DH/Rdtase_CS"/>
</dbReference>
<evidence type="ECO:0000313" key="16">
    <source>
        <dbReference type="Proteomes" id="UP000094793"/>
    </source>
</evidence>
<feature type="domain" description="Ketoreductase" evidence="11">
    <location>
        <begin position="10"/>
        <end position="211"/>
    </location>
</feature>
<dbReference type="OrthoDB" id="4523082at2"/>
<dbReference type="InterPro" id="IPR036291">
    <property type="entry name" value="NAD(P)-bd_dom_sf"/>
</dbReference>
<evidence type="ECO:0000256" key="4">
    <source>
        <dbReference type="ARBA" id="ARBA00022857"/>
    </source>
</evidence>
<reference evidence="14 17" key="3">
    <citation type="journal article" date="2017" name="Elife">
        <title>Extensive horizontal gene transfer in cheese-associated bacteria.</title>
        <authorList>
            <person name="Bonham K.S."/>
            <person name="Wolfe B.E."/>
            <person name="Dutton R.J."/>
        </authorList>
    </citation>
    <scope>NUCLEOTIDE SEQUENCE [LARGE SCALE GENOMIC DNA]</scope>
    <source>
        <strain evidence="14 17">738_8</strain>
    </source>
</reference>
<evidence type="ECO:0000256" key="2">
    <source>
        <dbReference type="ARBA" id="ARBA00006484"/>
    </source>
</evidence>
<protein>
    <submittedName>
        <fullName evidence="15">All-trans-retinol dehydrogenase (NAD+)</fullName>
        <ecNumber evidence="15">1.1.1.105</ecNumber>
    </submittedName>
    <submittedName>
        <fullName evidence="12 13">Short-chain dehydrogenase</fullName>
    </submittedName>
</protein>
<keyword evidence="8" id="KW-0472">Membrane</keyword>
<dbReference type="GO" id="GO:0042445">
    <property type="term" value="P:hormone metabolic process"/>
    <property type="evidence" value="ECO:0007669"/>
    <property type="project" value="UniProtKB-ARBA"/>
</dbReference>
<dbReference type="SUPFAM" id="SSF51735">
    <property type="entry name" value="NAD(P)-binding Rossmann-fold domains"/>
    <property type="match status" value="1"/>
</dbReference>